<evidence type="ECO:0000313" key="2">
    <source>
        <dbReference type="Proteomes" id="UP000316882"/>
    </source>
</evidence>
<dbReference type="Proteomes" id="UP000316882">
    <property type="component" value="Unassembled WGS sequence"/>
</dbReference>
<dbReference type="Pfam" id="PF14350">
    <property type="entry name" value="Beta_protein"/>
    <property type="match status" value="1"/>
</dbReference>
<keyword evidence="2" id="KW-1185">Reference proteome</keyword>
<dbReference type="InterPro" id="IPR025683">
    <property type="entry name" value="Protein_beta"/>
</dbReference>
<proteinExistence type="predicted"/>
<sequence>MTYYPILRNSASEMNAYFNLKEETKDSIVPIIESKRISSKNKKTWWTSFKTLGTYLSGKLQNREFIYDFKQAYDIIGDPEDALLTEDEQNIISYCSEKLIQQGLDFIPCFHYDSPDWYVEAIKDQGLNKIAVRVRCNSFDSTLDPFIYKRIEGLLSTHFTMMDKVIIIIDFADKYQGYKRIKNAVETYSKLENAITLLALTSCPANSDGVSAASIKEASPRDDINTYFELLDEFPDLHFADYTVRLAPEPEEGKNIDYYNTYLKIFYTTADFYMIGKSTLLKDGGVESFVDVCKTIVESDYYSGRDFSVGDSAIYECSVGDLEITNHAKPIEFGINHHIEFVTDQLEIR</sequence>
<reference evidence="1 2" key="1">
    <citation type="submission" date="2019-06" db="EMBL/GenBank/DDBJ databases">
        <title>Whole genome shotgun sequence of Brevibacillus parabrevis NBRC 12334.</title>
        <authorList>
            <person name="Hosoyama A."/>
            <person name="Uohara A."/>
            <person name="Ohji S."/>
            <person name="Ichikawa N."/>
        </authorList>
    </citation>
    <scope>NUCLEOTIDE SEQUENCE [LARGE SCALE GENOMIC DNA]</scope>
    <source>
        <strain evidence="1 2">NBRC 12334</strain>
    </source>
</reference>
<dbReference type="EMBL" id="BJMH01000066">
    <property type="protein sequence ID" value="GEB35889.1"/>
    <property type="molecule type" value="Genomic_DNA"/>
</dbReference>
<gene>
    <name evidence="1" type="ORF">BPA01_54690</name>
</gene>
<dbReference type="RefSeq" id="WP_122964556.1">
    <property type="nucleotide sequence ID" value="NZ_BJMH01000066.1"/>
</dbReference>
<name>A0A4Y3PWN2_BREPA</name>
<evidence type="ECO:0000313" key="1">
    <source>
        <dbReference type="EMBL" id="GEB35889.1"/>
    </source>
</evidence>
<protein>
    <recommendedName>
        <fullName evidence="3">T4 beta protein</fullName>
    </recommendedName>
</protein>
<accession>A0A4Y3PWN2</accession>
<evidence type="ECO:0008006" key="3">
    <source>
        <dbReference type="Google" id="ProtNLM"/>
    </source>
</evidence>
<organism evidence="1 2">
    <name type="scientific">Brevibacillus parabrevis</name>
    <dbReference type="NCBI Taxonomy" id="54914"/>
    <lineage>
        <taxon>Bacteria</taxon>
        <taxon>Bacillati</taxon>
        <taxon>Bacillota</taxon>
        <taxon>Bacilli</taxon>
        <taxon>Bacillales</taxon>
        <taxon>Paenibacillaceae</taxon>
        <taxon>Brevibacillus</taxon>
    </lineage>
</organism>
<dbReference type="AlphaFoldDB" id="A0A4Y3PWN2"/>
<comment type="caution">
    <text evidence="1">The sequence shown here is derived from an EMBL/GenBank/DDBJ whole genome shotgun (WGS) entry which is preliminary data.</text>
</comment>